<dbReference type="AlphaFoldDB" id="X0TQ59"/>
<comment type="caution">
    <text evidence="2">The sequence shown here is derived from an EMBL/GenBank/DDBJ whole genome shotgun (WGS) entry which is preliminary data.</text>
</comment>
<name>X0TQ59_9ZZZZ</name>
<reference evidence="2" key="1">
    <citation type="journal article" date="2014" name="Front. Microbiol.">
        <title>High frequency of phylogenetically diverse reductive dehalogenase-homologous genes in deep subseafloor sedimentary metagenomes.</title>
        <authorList>
            <person name="Kawai M."/>
            <person name="Futagami T."/>
            <person name="Toyoda A."/>
            <person name="Takaki Y."/>
            <person name="Nishi S."/>
            <person name="Hori S."/>
            <person name="Arai W."/>
            <person name="Tsubouchi T."/>
            <person name="Morono Y."/>
            <person name="Uchiyama I."/>
            <person name="Ito T."/>
            <person name="Fujiyama A."/>
            <person name="Inagaki F."/>
            <person name="Takami H."/>
        </authorList>
    </citation>
    <scope>NUCLEOTIDE SEQUENCE</scope>
    <source>
        <strain evidence="2">Expedition CK06-06</strain>
    </source>
</reference>
<protein>
    <recommendedName>
        <fullName evidence="3">tRNA/rRNA methyltransferase SpoU type domain-containing protein</fullName>
    </recommendedName>
</protein>
<keyword evidence="1" id="KW-0812">Transmembrane</keyword>
<feature type="non-terminal residue" evidence="2">
    <location>
        <position position="1"/>
    </location>
</feature>
<proteinExistence type="predicted"/>
<gene>
    <name evidence="2" type="ORF">S01H1_31300</name>
</gene>
<sequence length="39" mass="4626">TGWCKHTIYIPTAYCMNLSATVNVVLYDRMNKRRINEYS</sequence>
<dbReference type="EMBL" id="BARS01019302">
    <property type="protein sequence ID" value="GAF89366.1"/>
    <property type="molecule type" value="Genomic_DNA"/>
</dbReference>
<keyword evidence="1" id="KW-1133">Transmembrane helix</keyword>
<evidence type="ECO:0008006" key="3">
    <source>
        <dbReference type="Google" id="ProtNLM"/>
    </source>
</evidence>
<accession>X0TQ59</accession>
<evidence type="ECO:0000313" key="2">
    <source>
        <dbReference type="EMBL" id="GAF89366.1"/>
    </source>
</evidence>
<keyword evidence="1" id="KW-0472">Membrane</keyword>
<organism evidence="2">
    <name type="scientific">marine sediment metagenome</name>
    <dbReference type="NCBI Taxonomy" id="412755"/>
    <lineage>
        <taxon>unclassified sequences</taxon>
        <taxon>metagenomes</taxon>
        <taxon>ecological metagenomes</taxon>
    </lineage>
</organism>
<evidence type="ECO:0000256" key="1">
    <source>
        <dbReference type="SAM" id="Phobius"/>
    </source>
</evidence>
<feature type="transmembrane region" description="Helical" evidence="1">
    <location>
        <begin position="6"/>
        <end position="26"/>
    </location>
</feature>